<evidence type="ECO:0000256" key="10">
    <source>
        <dbReference type="RuleBase" id="RU361207"/>
    </source>
</evidence>
<comment type="caution">
    <text evidence="12">The sequence shown here is derived from an EMBL/GenBank/DDBJ whole genome shotgun (WGS) entry which is preliminary data.</text>
</comment>
<evidence type="ECO:0000256" key="3">
    <source>
        <dbReference type="ARBA" id="ARBA00012560"/>
    </source>
</evidence>
<dbReference type="RefSeq" id="WP_132924951.1">
    <property type="nucleotide sequence ID" value="NZ_SJOI01000001.1"/>
</dbReference>
<evidence type="ECO:0000256" key="2">
    <source>
        <dbReference type="ARBA" id="ARBA00005684"/>
    </source>
</evidence>
<comment type="catalytic activity">
    <reaction evidence="1 10">
        <text>Transfers a segment of a (1-&gt;4)-alpha-D-glucan to a new position in an acceptor, which may be glucose or a (1-&gt;4)-alpha-D-glucan.</text>
        <dbReference type="EC" id="2.4.1.25"/>
    </reaction>
</comment>
<dbReference type="PANTHER" id="PTHR32438:SF5">
    <property type="entry name" value="4-ALPHA-GLUCANOTRANSFERASE DPE1, CHLOROPLASTIC_AMYLOPLASTIC"/>
    <property type="match status" value="1"/>
</dbReference>
<accession>A0A4R1NEE3</accession>
<dbReference type="SUPFAM" id="SSF51445">
    <property type="entry name" value="(Trans)glycosidases"/>
    <property type="match status" value="1"/>
</dbReference>
<evidence type="ECO:0000313" key="12">
    <source>
        <dbReference type="EMBL" id="TCL05955.1"/>
    </source>
</evidence>
<evidence type="ECO:0000259" key="11">
    <source>
        <dbReference type="Pfam" id="PF21226"/>
    </source>
</evidence>
<organism evidence="12 13">
    <name type="scientific">Sodalis ligni</name>
    <dbReference type="NCBI Taxonomy" id="2697027"/>
    <lineage>
        <taxon>Bacteria</taxon>
        <taxon>Pseudomonadati</taxon>
        <taxon>Pseudomonadota</taxon>
        <taxon>Gammaproteobacteria</taxon>
        <taxon>Enterobacterales</taxon>
        <taxon>Bruguierivoracaceae</taxon>
        <taxon>Sodalis</taxon>
    </lineage>
</organism>
<dbReference type="InterPro" id="IPR003385">
    <property type="entry name" value="Glyco_hydro_77"/>
</dbReference>
<evidence type="ECO:0000256" key="5">
    <source>
        <dbReference type="ARBA" id="ARBA00022676"/>
    </source>
</evidence>
<keyword evidence="13" id="KW-1185">Reference proteome</keyword>
<name>A0A4R1NEE3_9GAMM</name>
<evidence type="ECO:0000256" key="6">
    <source>
        <dbReference type="ARBA" id="ARBA00022679"/>
    </source>
</evidence>
<dbReference type="PANTHER" id="PTHR32438">
    <property type="entry name" value="4-ALPHA-GLUCANOTRANSFERASE DPE1, CHLOROPLASTIC/AMYLOPLASTIC"/>
    <property type="match status" value="1"/>
</dbReference>
<dbReference type="EC" id="2.4.1.25" evidence="3 10"/>
<evidence type="ECO:0000256" key="7">
    <source>
        <dbReference type="ARBA" id="ARBA00023277"/>
    </source>
</evidence>
<keyword evidence="5 10" id="KW-0328">Glycosyltransferase</keyword>
<dbReference type="Pfam" id="PF21226">
    <property type="entry name" value="MalQ_N"/>
    <property type="match status" value="1"/>
</dbReference>
<evidence type="ECO:0000256" key="1">
    <source>
        <dbReference type="ARBA" id="ARBA00000439"/>
    </source>
</evidence>
<keyword evidence="7 10" id="KW-0119">Carbohydrate metabolism</keyword>
<dbReference type="OrthoDB" id="9763489at2"/>
<dbReference type="NCBIfam" id="NF008274">
    <property type="entry name" value="PRK11052.1"/>
    <property type="match status" value="1"/>
</dbReference>
<proteinExistence type="inferred from homology"/>
<dbReference type="Pfam" id="PF02446">
    <property type="entry name" value="Glyco_hydro_77"/>
    <property type="match status" value="1"/>
</dbReference>
<dbReference type="Proteomes" id="UP000294555">
    <property type="component" value="Unassembled WGS sequence"/>
</dbReference>
<feature type="domain" description="MalQ N-terminal beta-sandwich" evidence="11">
    <location>
        <begin position="55"/>
        <end position="137"/>
    </location>
</feature>
<keyword evidence="6 10" id="KW-0808">Transferase</keyword>
<dbReference type="NCBIfam" id="TIGR00217">
    <property type="entry name" value="malQ"/>
    <property type="match status" value="1"/>
</dbReference>
<evidence type="ECO:0000256" key="9">
    <source>
        <dbReference type="ARBA" id="ARBA00031501"/>
    </source>
</evidence>
<sequence>MEETGSESLSANAGIAADYINALGQRQSISPHTIQRLLDAMGYTAQPGPADAAPLPPVRVYRQKTPYRNGPDDRHWLIPGGQGNFRWWLHTEQGRIHHGKIAAGQRLSLPVSLPPGYHRLTLNQNGREWHCQIIIAPRRCYEPDELLAERKLWGTCVQLYTLRSEHNWGIGDTGDLKQLIREIARRGGSFVGLNPIHALYPTLPDNASPYSPSSRRWLNTLYIDVGDVEDFQLSPAARAWWARGETRRALEEVRASPGVDYRRVAALKYTALRLAWQQFNRRAADDVRRRDFEEFVRRGGDSLRYQGIFDALQGQLIARDKGNWSWQVWPEEYRDARGPAIEEFCRHSSGEIAFYIWLQWLADRQFNDCFALCRTLEMPIGLYRDLAVGVSDGGAETWSEPALYCLRASVGAPPDVLGPRGQNWGLAPMSPHEMASRGYQPFIDLLRANMRGCGALRIDHVMSLLRLWWIPLGDTAGQGAYIHYPVDDLLAILALESQRNHCMVIGEDLGTVPQEIVSRLFNNGIYSYKVLYFEQDDRHVFRPPSGYPSQSMATLTTHDLPTLRGYWTSDDLRLGRALGLYSDDGILSFLHQDRRLARQGLLDALHRQGSVPERTRRQADRLLMSPVLNRGMHLFLADSASALLGLQPEDWLDMAEPVNVPGTSDEYPNWRRKLSRSLDEIFADSSVNRLLREINRRRGKAG</sequence>
<dbReference type="InterPro" id="IPR017853">
    <property type="entry name" value="GH"/>
</dbReference>
<dbReference type="Gene3D" id="3.20.20.80">
    <property type="entry name" value="Glycosidases"/>
    <property type="match status" value="1"/>
</dbReference>
<dbReference type="InterPro" id="IPR048458">
    <property type="entry name" value="MalQ_N"/>
</dbReference>
<dbReference type="GO" id="GO:0004134">
    <property type="term" value="F:4-alpha-glucanotransferase activity"/>
    <property type="evidence" value="ECO:0007669"/>
    <property type="project" value="UniProtKB-EC"/>
</dbReference>
<dbReference type="EMBL" id="SJOI01000001">
    <property type="protein sequence ID" value="TCL05955.1"/>
    <property type="molecule type" value="Genomic_DNA"/>
</dbReference>
<reference evidence="12 13" key="1">
    <citation type="submission" date="2019-02" db="EMBL/GenBank/DDBJ databases">
        <title>Investigation of anaerobic lignin degradation for improved lignocellulosic biofuels.</title>
        <authorList>
            <person name="Deangelis K."/>
        </authorList>
    </citation>
    <scope>NUCLEOTIDE SEQUENCE [LARGE SCALE GENOMIC DNA]</scope>
    <source>
        <strain evidence="12 13">159R</strain>
    </source>
</reference>
<gene>
    <name evidence="12" type="ORF">EZJ58_4179</name>
</gene>
<comment type="similarity">
    <text evidence="2 10">Belongs to the disproportionating enzyme family.</text>
</comment>
<evidence type="ECO:0000256" key="8">
    <source>
        <dbReference type="ARBA" id="ARBA00031423"/>
    </source>
</evidence>
<evidence type="ECO:0000256" key="4">
    <source>
        <dbReference type="ARBA" id="ARBA00020295"/>
    </source>
</evidence>
<evidence type="ECO:0000313" key="13">
    <source>
        <dbReference type="Proteomes" id="UP000294555"/>
    </source>
</evidence>
<dbReference type="GO" id="GO:0005975">
    <property type="term" value="P:carbohydrate metabolic process"/>
    <property type="evidence" value="ECO:0007669"/>
    <property type="project" value="InterPro"/>
</dbReference>
<dbReference type="AlphaFoldDB" id="A0A4R1NEE3"/>
<protein>
    <recommendedName>
        <fullName evidence="4 10">4-alpha-glucanotransferase</fullName>
        <ecNumber evidence="3 10">2.4.1.25</ecNumber>
    </recommendedName>
    <alternativeName>
        <fullName evidence="8 10">Amylomaltase</fullName>
    </alternativeName>
    <alternativeName>
        <fullName evidence="9 10">Disproportionating enzyme</fullName>
    </alternativeName>
</protein>